<dbReference type="InterPro" id="IPR023364">
    <property type="entry name" value="Trans_sialidase_dom3"/>
</dbReference>
<dbReference type="GO" id="GO:0004308">
    <property type="term" value="F:exo-alpha-sialidase activity"/>
    <property type="evidence" value="ECO:0007669"/>
    <property type="project" value="UniProtKB-EC"/>
</dbReference>
<dbReference type="Gene3D" id="2.40.220.10">
    <property type="entry name" value="Intramolecular Trans-sialidase, Domain 3"/>
    <property type="match status" value="1"/>
</dbReference>
<comment type="similarity">
    <text evidence="2">Belongs to the glycosyl hydrolase 33 family.</text>
</comment>
<dbReference type="GO" id="GO:0005737">
    <property type="term" value="C:cytoplasm"/>
    <property type="evidence" value="ECO:0007669"/>
    <property type="project" value="TreeGrafter"/>
</dbReference>
<dbReference type="PANTHER" id="PTHR10628">
    <property type="entry name" value="SIALIDASE"/>
    <property type="match status" value="1"/>
</dbReference>
<evidence type="ECO:0000313" key="6">
    <source>
        <dbReference type="Proteomes" id="UP000185478"/>
    </source>
</evidence>
<dbReference type="EMBL" id="CP009245">
    <property type="protein sequence ID" value="APT83930.1"/>
    <property type="molecule type" value="Genomic_DNA"/>
</dbReference>
<dbReference type="PANTHER" id="PTHR10628:SF30">
    <property type="entry name" value="EXO-ALPHA-SIALIDASE"/>
    <property type="match status" value="1"/>
</dbReference>
<dbReference type="InterPro" id="IPR011040">
    <property type="entry name" value="Sialidase"/>
</dbReference>
<evidence type="ECO:0000259" key="4">
    <source>
        <dbReference type="Pfam" id="PF13088"/>
    </source>
</evidence>
<dbReference type="InterPro" id="IPR026856">
    <property type="entry name" value="Sialidase_fam"/>
</dbReference>
<reference evidence="5 6" key="1">
    <citation type="submission" date="2014-08" db="EMBL/GenBank/DDBJ databases">
        <title>Complete genome sequence of Corynebacterium aquilae S-613T(T) (=DSM 44791(T)), isolated from the choana of a healthy golden eagle.</title>
        <authorList>
            <person name="Ruckert C."/>
            <person name="Albersmeier A."/>
            <person name="Winkler A."/>
            <person name="Kalinowski J."/>
        </authorList>
    </citation>
    <scope>NUCLEOTIDE SEQUENCE [LARGE SCALE GENOMIC DNA]</scope>
    <source>
        <strain evidence="5 6">S-613</strain>
    </source>
</reference>
<evidence type="ECO:0000256" key="1">
    <source>
        <dbReference type="ARBA" id="ARBA00000427"/>
    </source>
</evidence>
<dbReference type="Gene3D" id="2.60.120.200">
    <property type="match status" value="1"/>
</dbReference>
<dbReference type="EC" id="3.2.1.18" evidence="3"/>
<evidence type="ECO:0000313" key="5">
    <source>
        <dbReference type="EMBL" id="APT83930.1"/>
    </source>
</evidence>
<evidence type="ECO:0000256" key="2">
    <source>
        <dbReference type="ARBA" id="ARBA00009348"/>
    </source>
</evidence>
<dbReference type="SUPFAM" id="SSF50939">
    <property type="entry name" value="Sialidases"/>
    <property type="match status" value="1"/>
</dbReference>
<gene>
    <name evidence="5" type="ORF">CAQU_01300</name>
</gene>
<dbReference type="KEGG" id="caqu:CAQU_01300"/>
<accession>A0A1L7CDI8</accession>
<proteinExistence type="inferred from homology"/>
<dbReference type="InterPro" id="IPR013320">
    <property type="entry name" value="ConA-like_dom_sf"/>
</dbReference>
<dbReference type="OrthoDB" id="7294637at2"/>
<protein>
    <recommendedName>
        <fullName evidence="3">exo-alpha-sialidase</fullName>
        <ecNumber evidence="3">3.2.1.18</ecNumber>
    </recommendedName>
</protein>
<dbReference type="Gene3D" id="2.120.10.10">
    <property type="match status" value="1"/>
</dbReference>
<feature type="domain" description="Sialidase" evidence="4">
    <location>
        <begin position="503"/>
        <end position="721"/>
    </location>
</feature>
<keyword evidence="6" id="KW-1185">Reference proteome</keyword>
<dbReference type="GO" id="GO:0006689">
    <property type="term" value="P:ganglioside catabolic process"/>
    <property type="evidence" value="ECO:0007669"/>
    <property type="project" value="TreeGrafter"/>
</dbReference>
<dbReference type="AlphaFoldDB" id="A0A1L7CDI8"/>
<dbReference type="Pfam" id="PF13385">
    <property type="entry name" value="Laminin_G_3"/>
    <property type="match status" value="1"/>
</dbReference>
<dbReference type="Proteomes" id="UP000185478">
    <property type="component" value="Chromosome"/>
</dbReference>
<organism evidence="5 6">
    <name type="scientific">Corynebacterium aquilae DSM 44791</name>
    <dbReference type="NCBI Taxonomy" id="1431546"/>
    <lineage>
        <taxon>Bacteria</taxon>
        <taxon>Bacillati</taxon>
        <taxon>Actinomycetota</taxon>
        <taxon>Actinomycetes</taxon>
        <taxon>Mycobacteriales</taxon>
        <taxon>Corynebacteriaceae</taxon>
        <taxon>Corynebacterium</taxon>
    </lineage>
</organism>
<evidence type="ECO:0000256" key="3">
    <source>
        <dbReference type="ARBA" id="ARBA00012733"/>
    </source>
</evidence>
<dbReference type="SUPFAM" id="SSF49899">
    <property type="entry name" value="Concanavalin A-like lectins/glucanases"/>
    <property type="match status" value="1"/>
</dbReference>
<comment type="catalytic activity">
    <reaction evidence="1">
        <text>Hydrolysis of alpha-(2-&gt;3)-, alpha-(2-&gt;6)-, alpha-(2-&gt;8)- glycosidic linkages of terminal sialic acid residues in oligosaccharides, glycoproteins, glycolipids, colominic acid and synthetic substrates.</text>
        <dbReference type="EC" id="3.2.1.18"/>
    </reaction>
</comment>
<dbReference type="InterPro" id="IPR036278">
    <property type="entry name" value="Sialidase_sf"/>
</dbReference>
<dbReference type="STRING" id="1431546.CAQU_01300"/>
<dbReference type="GO" id="GO:0016020">
    <property type="term" value="C:membrane"/>
    <property type="evidence" value="ECO:0007669"/>
    <property type="project" value="TreeGrafter"/>
</dbReference>
<sequence length="744" mass="79715">MLIDVQPAPRQPLTVKITEEDRRSSGTLVISFRATADAEVLRLVGPQGELVLTIASGRLDGVVRARQHTRRLDAEDAIGLDDGALHTVAVTSTVDGMHVFIEGYEIFSTSLSVWTQQLLAESLTIDPQGILDCGVLRVFAEPLSWQGHVAQAAKPQPAVTFAAATLSDRDVRRLDGTAEGSVWARVRARGRGQAGTVFAARGSLGWWAVNLTDRGFVVGSFDGHTHSEVVAGGSFDDGGWHDLVVTSGRGALTVYVDGYQRALSPGEFFFADLGSLNQVCVGQDLEGARLFGEATAAAIFDRCLSPHEVLRLVSAAPLRTQALFDTGLLGAASYRIPTLLTCESGVVLAGADQRVSINNDAPNDINFVLRRSLDGGCSWQEPHIVGQLPGGGARGSSVTDPVLVQDRSTGRVLLITDHFPGGIGQPNCEAGTGHTADGQLLLYDASGEQFLCSDSGDVCDLEGNPSDYRVNSAGDVTLAGEKVGNIYLADGGEHPQALRVARTSFLAVRYSDDDGATWSAPRDITAQVKKPWMVFLGTGPGNGVQLRSGRIVVPVYYGAREGQNHYTCALMMSDDGGDTWRLGQGVSDPVTPADSLYESTVVETCDEQGQTMVHLFARNQHPSGKVAHAMSQDGGDSFGPVDYVDELEEIFSQPNAISITLPGSGKEAVVFANASRMLPFRGCGAVRVSVDGCRTWPHSRVFQPRHYVYQCMSQLPDGRIGLLWEREFQGVFFTILDPDWLIAA</sequence>
<dbReference type="GO" id="GO:0009313">
    <property type="term" value="P:oligosaccharide catabolic process"/>
    <property type="evidence" value="ECO:0007669"/>
    <property type="project" value="TreeGrafter"/>
</dbReference>
<dbReference type="Pfam" id="PF13088">
    <property type="entry name" value="BNR_2"/>
    <property type="match status" value="1"/>
</dbReference>
<dbReference type="CDD" id="cd15482">
    <property type="entry name" value="Sialidase_non-viral"/>
    <property type="match status" value="1"/>
</dbReference>
<name>A0A1L7CDI8_9CORY</name>